<feature type="transmembrane region" description="Helical" evidence="1">
    <location>
        <begin position="72"/>
        <end position="93"/>
    </location>
</feature>
<feature type="transmembrane region" description="Helical" evidence="1">
    <location>
        <begin position="114"/>
        <end position="138"/>
    </location>
</feature>
<name>A0A285NAV8_9HYPH</name>
<feature type="transmembrane region" description="Helical" evidence="1">
    <location>
        <begin position="144"/>
        <end position="164"/>
    </location>
</feature>
<organism evidence="2 3">
    <name type="scientific">Cohaesibacter gelatinilyticus</name>
    <dbReference type="NCBI Taxonomy" id="372072"/>
    <lineage>
        <taxon>Bacteria</taxon>
        <taxon>Pseudomonadati</taxon>
        <taxon>Pseudomonadota</taxon>
        <taxon>Alphaproteobacteria</taxon>
        <taxon>Hyphomicrobiales</taxon>
        <taxon>Cohaesibacteraceae</taxon>
    </lineage>
</organism>
<keyword evidence="3" id="KW-1185">Reference proteome</keyword>
<keyword evidence="1" id="KW-0472">Membrane</keyword>
<gene>
    <name evidence="2" type="ORF">SAMN06265368_0476</name>
</gene>
<dbReference type="AlphaFoldDB" id="A0A285NAV8"/>
<dbReference type="EMBL" id="OBEL01000001">
    <property type="protein sequence ID" value="SNZ06602.1"/>
    <property type="molecule type" value="Genomic_DNA"/>
</dbReference>
<proteinExistence type="predicted"/>
<evidence type="ECO:0000313" key="3">
    <source>
        <dbReference type="Proteomes" id="UP000219439"/>
    </source>
</evidence>
<keyword evidence="1" id="KW-0812">Transmembrane</keyword>
<protein>
    <recommendedName>
        <fullName evidence="4">Glycerophosphoryl diester phosphodiesterase membrane domain-containing protein</fullName>
    </recommendedName>
</protein>
<feature type="transmembrane region" description="Helical" evidence="1">
    <location>
        <begin position="30"/>
        <end position="52"/>
    </location>
</feature>
<accession>A0A285NAV8</accession>
<dbReference type="OrthoDB" id="7472950at2"/>
<dbReference type="RefSeq" id="WP_097151796.1">
    <property type="nucleotide sequence ID" value="NZ_OBEL01000001.1"/>
</dbReference>
<feature type="transmembrane region" description="Helical" evidence="1">
    <location>
        <begin position="185"/>
        <end position="207"/>
    </location>
</feature>
<evidence type="ECO:0000313" key="2">
    <source>
        <dbReference type="EMBL" id="SNZ06602.1"/>
    </source>
</evidence>
<dbReference type="Proteomes" id="UP000219439">
    <property type="component" value="Unassembled WGS sequence"/>
</dbReference>
<feature type="transmembrane region" description="Helical" evidence="1">
    <location>
        <begin position="213"/>
        <end position="239"/>
    </location>
</feature>
<sequence length="258" mass="27668">MTDSIQASEAPKLGVGNLISETFSILGRNFLAVLLIGFVLTLISQIISGFLIGFDVALGIGEPNFQDGFSGISYFITFLLSVMVYGIMTAMIVRVAYDSKLNRPVQPMNYISTALAVAIPISILSVVSTILMSIGMVFLIVPGLWIYGVFYVMPAAVTIERVGFGGLGRSASLTKDYRWPIVGMFVLLLICMVIVSLIATTVAGFVVTFGGTIVALIVVSALNAVGYSFFSINTALVYARLREIKEGISVDEIASVFE</sequence>
<reference evidence="2 3" key="1">
    <citation type="submission" date="2017-09" db="EMBL/GenBank/DDBJ databases">
        <authorList>
            <person name="Ehlers B."/>
            <person name="Leendertz F.H."/>
        </authorList>
    </citation>
    <scope>NUCLEOTIDE SEQUENCE [LARGE SCALE GENOMIC DNA]</scope>
    <source>
        <strain evidence="2 3">DSM 18289</strain>
    </source>
</reference>
<evidence type="ECO:0008006" key="4">
    <source>
        <dbReference type="Google" id="ProtNLM"/>
    </source>
</evidence>
<evidence type="ECO:0000256" key="1">
    <source>
        <dbReference type="SAM" id="Phobius"/>
    </source>
</evidence>
<keyword evidence="1" id="KW-1133">Transmembrane helix</keyword>